<evidence type="ECO:0000256" key="5">
    <source>
        <dbReference type="SAM" id="SignalP"/>
    </source>
</evidence>
<dbReference type="Proteomes" id="UP000266302">
    <property type="component" value="Unassembled WGS sequence"/>
</dbReference>
<proteinExistence type="predicted"/>
<sequence>MLFFPVPCLRRKLAGAVAFLALAPGITIAGNAQTVPDTGRQQALVRMVRQDCGSCHGMRLTGGLGPALTAAALAGKPVEALEATIYGGRPGTPMAPWSAMLSESDAHWIAEQLLTGFPELPKAHP</sequence>
<keyword evidence="3 4" id="KW-0408">Iron</keyword>
<feature type="chain" id="PRO_5017375558" evidence="5">
    <location>
        <begin position="30"/>
        <end position="125"/>
    </location>
</feature>
<dbReference type="SUPFAM" id="SSF46626">
    <property type="entry name" value="Cytochrome c"/>
    <property type="match status" value="1"/>
</dbReference>
<dbReference type="EMBL" id="QXJC01000008">
    <property type="protein sequence ID" value="RID97224.1"/>
    <property type="molecule type" value="Genomic_DNA"/>
</dbReference>
<dbReference type="PROSITE" id="PS51007">
    <property type="entry name" value="CYTC"/>
    <property type="match status" value="1"/>
</dbReference>
<keyword evidence="5" id="KW-0732">Signal</keyword>
<evidence type="ECO:0000256" key="3">
    <source>
        <dbReference type="ARBA" id="ARBA00023004"/>
    </source>
</evidence>
<accession>A0A398C4Z0</accession>
<dbReference type="GO" id="GO:0046872">
    <property type="term" value="F:metal ion binding"/>
    <property type="evidence" value="ECO:0007669"/>
    <property type="project" value="UniProtKB-KW"/>
</dbReference>
<dbReference type="Pfam" id="PF13442">
    <property type="entry name" value="Cytochrome_CBB3"/>
    <property type="match status" value="1"/>
</dbReference>
<keyword evidence="1 4" id="KW-0349">Heme</keyword>
<evidence type="ECO:0000256" key="1">
    <source>
        <dbReference type="ARBA" id="ARBA00022617"/>
    </source>
</evidence>
<dbReference type="GO" id="GO:0020037">
    <property type="term" value="F:heme binding"/>
    <property type="evidence" value="ECO:0007669"/>
    <property type="project" value="InterPro"/>
</dbReference>
<name>A0A398C4Z0_9BURK</name>
<dbReference type="Gene3D" id="1.10.760.10">
    <property type="entry name" value="Cytochrome c-like domain"/>
    <property type="match status" value="1"/>
</dbReference>
<evidence type="ECO:0000313" key="8">
    <source>
        <dbReference type="Proteomes" id="UP000266302"/>
    </source>
</evidence>
<gene>
    <name evidence="7" type="ORF">D3F03_14650</name>
</gene>
<dbReference type="GO" id="GO:0009055">
    <property type="term" value="F:electron transfer activity"/>
    <property type="evidence" value="ECO:0007669"/>
    <property type="project" value="InterPro"/>
</dbReference>
<feature type="domain" description="Cytochrome c" evidence="6">
    <location>
        <begin position="36"/>
        <end position="117"/>
    </location>
</feature>
<evidence type="ECO:0000313" key="7">
    <source>
        <dbReference type="EMBL" id="RID97224.1"/>
    </source>
</evidence>
<protein>
    <submittedName>
        <fullName evidence="7">Cytochrome c</fullName>
    </submittedName>
</protein>
<evidence type="ECO:0000256" key="4">
    <source>
        <dbReference type="PROSITE-ProRule" id="PRU00433"/>
    </source>
</evidence>
<organism evidence="7 8">
    <name type="scientific">Simplicispira hankyongi</name>
    <dbReference type="NCBI Taxonomy" id="2315688"/>
    <lineage>
        <taxon>Bacteria</taxon>
        <taxon>Pseudomonadati</taxon>
        <taxon>Pseudomonadota</taxon>
        <taxon>Betaproteobacteria</taxon>
        <taxon>Burkholderiales</taxon>
        <taxon>Comamonadaceae</taxon>
        <taxon>Simplicispira</taxon>
    </lineage>
</organism>
<dbReference type="OrthoDB" id="8689082at2"/>
<dbReference type="InterPro" id="IPR009056">
    <property type="entry name" value="Cyt_c-like_dom"/>
</dbReference>
<dbReference type="AlphaFoldDB" id="A0A398C4Z0"/>
<comment type="caution">
    <text evidence="7">The sequence shown here is derived from an EMBL/GenBank/DDBJ whole genome shotgun (WGS) entry which is preliminary data.</text>
</comment>
<dbReference type="RefSeq" id="WP_119110178.1">
    <property type="nucleotide sequence ID" value="NZ_QXJC01000008.1"/>
</dbReference>
<dbReference type="InterPro" id="IPR036909">
    <property type="entry name" value="Cyt_c-like_dom_sf"/>
</dbReference>
<evidence type="ECO:0000256" key="2">
    <source>
        <dbReference type="ARBA" id="ARBA00022723"/>
    </source>
</evidence>
<keyword evidence="8" id="KW-1185">Reference proteome</keyword>
<feature type="signal peptide" evidence="5">
    <location>
        <begin position="1"/>
        <end position="29"/>
    </location>
</feature>
<reference evidence="7 8" key="1">
    <citation type="submission" date="2018-09" db="EMBL/GenBank/DDBJ databases">
        <title>Draft genome of Simplicispira sp. NY-02.</title>
        <authorList>
            <person name="Im W.T."/>
        </authorList>
    </citation>
    <scope>NUCLEOTIDE SEQUENCE [LARGE SCALE GENOMIC DNA]</scope>
    <source>
        <strain evidence="7 8">NY-02</strain>
    </source>
</reference>
<keyword evidence="2 4" id="KW-0479">Metal-binding</keyword>
<evidence type="ECO:0000259" key="6">
    <source>
        <dbReference type="PROSITE" id="PS51007"/>
    </source>
</evidence>